<gene>
    <name evidence="9" type="ORF">F3Y22_tig00110557pilonHSYRG00054</name>
</gene>
<dbReference type="GO" id="GO:0005576">
    <property type="term" value="C:extracellular region"/>
    <property type="evidence" value="ECO:0007669"/>
    <property type="project" value="TreeGrafter"/>
</dbReference>
<dbReference type="InterPro" id="IPR034161">
    <property type="entry name" value="Pepsin-like_plant"/>
</dbReference>
<dbReference type="InterPro" id="IPR001461">
    <property type="entry name" value="Aspartic_peptidase_A1"/>
</dbReference>
<dbReference type="InterPro" id="IPR021109">
    <property type="entry name" value="Peptidase_aspartic_dom_sf"/>
</dbReference>
<name>A0A6A3AB62_HIBSY</name>
<accession>A0A6A3AB62</accession>
<evidence type="ECO:0000256" key="5">
    <source>
        <dbReference type="ARBA" id="ARBA00023180"/>
    </source>
</evidence>
<sequence length="470" mass="51491">MCSPRVLRFLSLLLCVFPFIASALHLPLKVTQLDADDPSRDPYQILSHLVSSSLARAHRLKNPKSAAAGNNTATPLFSHSYGAYSISLSFGTPPQILPFVMDTGSDFVWFPCTHRYVCKKCSFSSSSFRNTTIPSFIPKLSSSSRLVGCRNPKCSWVHHTNKTQCDECQNNPKPRKCTQVCPPYFILYGSGTTAGLALSETLNLGDRTVNNFLVGCSVLSSRQPAGIAGFGRGLPSLPSQLKLNKFSYCLISRRFDDSPRSSTLILDSTSDFDRKTNGLIYTPFLKNPVVEGKEAFRVYYYVGLRKITVGGRRVKVPYKLLSPGKGGDGGTIVDSGSTFTFMAREIFVPVATEFVKQVKNYSRARDVEALTGLRPCFNVSDGDKQVEFPELRLRFKGGAEMALPLENYFAVVGDGVACLIVVTDGGVGGGKAEVGHSGPAVVLGSFQMQNYYVEYDLRNERLGLKPQLCI</sequence>
<evidence type="ECO:0000256" key="3">
    <source>
        <dbReference type="ARBA" id="ARBA00022750"/>
    </source>
</evidence>
<dbReference type="InterPro" id="IPR032861">
    <property type="entry name" value="TAXi_N"/>
</dbReference>
<dbReference type="GO" id="GO:0006508">
    <property type="term" value="P:proteolysis"/>
    <property type="evidence" value="ECO:0007669"/>
    <property type="project" value="UniProtKB-KW"/>
</dbReference>
<dbReference type="InterPro" id="IPR033121">
    <property type="entry name" value="PEPTIDASE_A1"/>
</dbReference>
<organism evidence="9 10">
    <name type="scientific">Hibiscus syriacus</name>
    <name type="common">Rose of Sharon</name>
    <dbReference type="NCBI Taxonomy" id="106335"/>
    <lineage>
        <taxon>Eukaryota</taxon>
        <taxon>Viridiplantae</taxon>
        <taxon>Streptophyta</taxon>
        <taxon>Embryophyta</taxon>
        <taxon>Tracheophyta</taxon>
        <taxon>Spermatophyta</taxon>
        <taxon>Magnoliopsida</taxon>
        <taxon>eudicotyledons</taxon>
        <taxon>Gunneridae</taxon>
        <taxon>Pentapetalae</taxon>
        <taxon>rosids</taxon>
        <taxon>malvids</taxon>
        <taxon>Malvales</taxon>
        <taxon>Malvaceae</taxon>
        <taxon>Malvoideae</taxon>
        <taxon>Hibiscus</taxon>
    </lineage>
</organism>
<dbReference type="PANTHER" id="PTHR47967">
    <property type="entry name" value="OS07G0603500 PROTEIN-RELATED"/>
    <property type="match status" value="1"/>
</dbReference>
<evidence type="ECO:0000256" key="7">
    <source>
        <dbReference type="SAM" id="SignalP"/>
    </source>
</evidence>
<dbReference type="Proteomes" id="UP000436088">
    <property type="component" value="Unassembled WGS sequence"/>
</dbReference>
<comment type="similarity">
    <text evidence="1">Belongs to the peptidase A1 family.</text>
</comment>
<dbReference type="PANTHER" id="PTHR47967:SF36">
    <property type="entry name" value="PEPTIDASE A1 DOMAIN-CONTAINING PROTEIN"/>
    <property type="match status" value="1"/>
</dbReference>
<proteinExistence type="inferred from homology"/>
<dbReference type="PRINTS" id="PR00792">
    <property type="entry name" value="PEPSIN"/>
</dbReference>
<evidence type="ECO:0000256" key="1">
    <source>
        <dbReference type="ARBA" id="ARBA00007447"/>
    </source>
</evidence>
<feature type="active site" evidence="6">
    <location>
        <position position="334"/>
    </location>
</feature>
<dbReference type="EMBL" id="VEPZ02001029">
    <property type="protein sequence ID" value="KAE8700222.1"/>
    <property type="molecule type" value="Genomic_DNA"/>
</dbReference>
<keyword evidence="5" id="KW-0325">Glycoprotein</keyword>
<dbReference type="SUPFAM" id="SSF50630">
    <property type="entry name" value="Acid proteases"/>
    <property type="match status" value="1"/>
</dbReference>
<feature type="active site" evidence="6">
    <location>
        <position position="102"/>
    </location>
</feature>
<dbReference type="CDD" id="cd05476">
    <property type="entry name" value="pepsin_A_like_plant"/>
    <property type="match status" value="1"/>
</dbReference>
<feature type="chain" id="PRO_5025443238" evidence="7">
    <location>
        <begin position="24"/>
        <end position="470"/>
    </location>
</feature>
<protein>
    <submittedName>
        <fullName evidence="9">Coiled-coil domain-containing protein 55, putative isoform 1</fullName>
    </submittedName>
</protein>
<dbReference type="Pfam" id="PF14541">
    <property type="entry name" value="TAXi_C"/>
    <property type="match status" value="1"/>
</dbReference>
<comment type="caution">
    <text evidence="9">The sequence shown here is derived from an EMBL/GenBank/DDBJ whole genome shotgun (WGS) entry which is preliminary data.</text>
</comment>
<reference evidence="9" key="1">
    <citation type="submission" date="2019-09" db="EMBL/GenBank/DDBJ databases">
        <title>Draft genome information of white flower Hibiscus syriacus.</title>
        <authorList>
            <person name="Kim Y.-M."/>
        </authorList>
    </citation>
    <scope>NUCLEOTIDE SEQUENCE [LARGE SCALE GENOMIC DNA]</scope>
    <source>
        <strain evidence="9">YM2019G1</strain>
    </source>
</reference>
<dbReference type="PROSITE" id="PS51767">
    <property type="entry name" value="PEPTIDASE_A1"/>
    <property type="match status" value="1"/>
</dbReference>
<keyword evidence="10" id="KW-1185">Reference proteome</keyword>
<keyword evidence="7" id="KW-0732">Signal</keyword>
<evidence type="ECO:0000313" key="10">
    <source>
        <dbReference type="Proteomes" id="UP000436088"/>
    </source>
</evidence>
<evidence type="ECO:0000259" key="8">
    <source>
        <dbReference type="PROSITE" id="PS51767"/>
    </source>
</evidence>
<dbReference type="Pfam" id="PF14543">
    <property type="entry name" value="TAXi_N"/>
    <property type="match status" value="1"/>
</dbReference>
<feature type="domain" description="Peptidase A1" evidence="8">
    <location>
        <begin position="84"/>
        <end position="465"/>
    </location>
</feature>
<keyword evidence="2" id="KW-0645">Protease</keyword>
<feature type="signal peptide" evidence="7">
    <location>
        <begin position="1"/>
        <end position="23"/>
    </location>
</feature>
<dbReference type="GO" id="GO:0004190">
    <property type="term" value="F:aspartic-type endopeptidase activity"/>
    <property type="evidence" value="ECO:0007669"/>
    <property type="project" value="UniProtKB-KW"/>
</dbReference>
<dbReference type="InterPro" id="IPR051708">
    <property type="entry name" value="Plant_Aspart_Prot_A1"/>
</dbReference>
<keyword evidence="3" id="KW-0064">Aspartyl protease</keyword>
<evidence type="ECO:0000256" key="2">
    <source>
        <dbReference type="ARBA" id="ARBA00022670"/>
    </source>
</evidence>
<dbReference type="OrthoDB" id="2747330at2759"/>
<dbReference type="Gene3D" id="2.40.70.10">
    <property type="entry name" value="Acid Proteases"/>
    <property type="match status" value="2"/>
</dbReference>
<evidence type="ECO:0000313" key="9">
    <source>
        <dbReference type="EMBL" id="KAE8700222.1"/>
    </source>
</evidence>
<evidence type="ECO:0000256" key="4">
    <source>
        <dbReference type="ARBA" id="ARBA00022801"/>
    </source>
</evidence>
<dbReference type="AlphaFoldDB" id="A0A6A3AB62"/>
<dbReference type="InterPro" id="IPR032799">
    <property type="entry name" value="TAXi_C"/>
</dbReference>
<evidence type="ECO:0000256" key="6">
    <source>
        <dbReference type="PIRSR" id="PIRSR601461-1"/>
    </source>
</evidence>
<dbReference type="FunFam" id="2.40.70.10:FF:000034">
    <property type="entry name" value="Aspartyl protease family protein"/>
    <property type="match status" value="1"/>
</dbReference>
<keyword evidence="4" id="KW-0378">Hydrolase</keyword>